<feature type="compositionally biased region" description="Acidic residues" evidence="8">
    <location>
        <begin position="30"/>
        <end position="48"/>
    </location>
</feature>
<evidence type="ECO:0000256" key="4">
    <source>
        <dbReference type="ARBA" id="ARBA00022723"/>
    </source>
</evidence>
<dbReference type="PANTHER" id="PTHR11224:SF10">
    <property type="entry name" value="IP09428P-RELATED"/>
    <property type="match status" value="1"/>
</dbReference>
<organism evidence="11 12">
    <name type="scientific">Anopheles maculatus</name>
    <dbReference type="NCBI Taxonomy" id="74869"/>
    <lineage>
        <taxon>Eukaryota</taxon>
        <taxon>Metazoa</taxon>
        <taxon>Ecdysozoa</taxon>
        <taxon>Arthropoda</taxon>
        <taxon>Hexapoda</taxon>
        <taxon>Insecta</taxon>
        <taxon>Pterygota</taxon>
        <taxon>Neoptera</taxon>
        <taxon>Endopterygota</taxon>
        <taxon>Diptera</taxon>
        <taxon>Nematocera</taxon>
        <taxon>Culicoidea</taxon>
        <taxon>Culicidae</taxon>
        <taxon>Anophelinae</taxon>
        <taxon>Anopheles</taxon>
        <taxon>Anopheles maculatus group</taxon>
    </lineage>
</organism>
<dbReference type="PROSITE" id="PS00518">
    <property type="entry name" value="ZF_RING_1"/>
    <property type="match status" value="1"/>
</dbReference>
<dbReference type="GO" id="GO:0000209">
    <property type="term" value="P:protein polyubiquitination"/>
    <property type="evidence" value="ECO:0007669"/>
    <property type="project" value="InterPro"/>
</dbReference>
<feature type="domain" description="C3H1-type" evidence="10">
    <location>
        <begin position="227"/>
        <end position="256"/>
    </location>
</feature>
<keyword evidence="3" id="KW-0808">Transferase</keyword>
<keyword evidence="4 7" id="KW-0479">Metal-binding</keyword>
<evidence type="ECO:0000256" key="6">
    <source>
        <dbReference type="ARBA" id="ARBA00022833"/>
    </source>
</evidence>
<dbReference type="PROSITE" id="PS50103">
    <property type="entry name" value="ZF_C3H1"/>
    <property type="match status" value="1"/>
</dbReference>
<dbReference type="AlphaFoldDB" id="A0A182SBD7"/>
<dbReference type="GO" id="GO:0061630">
    <property type="term" value="F:ubiquitin protein ligase activity"/>
    <property type="evidence" value="ECO:0007669"/>
    <property type="project" value="UniProtKB-EC"/>
</dbReference>
<evidence type="ECO:0000256" key="7">
    <source>
        <dbReference type="PROSITE-ProRule" id="PRU00723"/>
    </source>
</evidence>
<dbReference type="EC" id="2.3.2.27" evidence="2"/>
<protein>
    <recommendedName>
        <fullName evidence="2">RING-type E3 ubiquitin transferase</fullName>
        <ecNumber evidence="2">2.3.2.27</ecNumber>
    </recommendedName>
</protein>
<dbReference type="PANTHER" id="PTHR11224">
    <property type="entry name" value="MAKORIN-RELATED"/>
    <property type="match status" value="1"/>
</dbReference>
<evidence type="ECO:0000256" key="8">
    <source>
        <dbReference type="SAM" id="MobiDB-lite"/>
    </source>
</evidence>
<evidence type="ECO:0000313" key="12">
    <source>
        <dbReference type="Proteomes" id="UP000075901"/>
    </source>
</evidence>
<feature type="zinc finger region" description="C3H1-type" evidence="7">
    <location>
        <begin position="227"/>
        <end position="256"/>
    </location>
</feature>
<evidence type="ECO:0000256" key="5">
    <source>
        <dbReference type="ARBA" id="ARBA00022771"/>
    </source>
</evidence>
<dbReference type="SUPFAM" id="SSF57850">
    <property type="entry name" value="RING/U-box"/>
    <property type="match status" value="1"/>
</dbReference>
<evidence type="ECO:0000313" key="11">
    <source>
        <dbReference type="EnsemblMetazoa" id="AMAM003391-PA"/>
    </source>
</evidence>
<dbReference type="InterPro" id="IPR001841">
    <property type="entry name" value="Znf_RING"/>
</dbReference>
<keyword evidence="6 7" id="KW-0862">Zinc</keyword>
<sequence length="259" mass="29426">MADIAKPTGTTGDDDQRDNVEETKNTTEEISNDVEQPENTDEEGDEEGAVGIRSSPPQSPPSASSSSSDSDEVLGVSRACNATDPNCDFVECAVHKELCDSCDTHCLEPDDDEQRRLHRAVCKKNRFFERQYTIAVTQSYNKVCGICMEVVMNKRPRDQRFGLLPNCMHVFCLRCIRNWRRVKTQAPAVRQGCPMCRVVSYFVCPSFVWYENAKEKWNNIALYITVCGTIPCKYLRQDGRRKCPFGKKCFYQHTPADTH</sequence>
<name>A0A182SBD7_9DIPT</name>
<evidence type="ECO:0000259" key="9">
    <source>
        <dbReference type="PROSITE" id="PS50089"/>
    </source>
</evidence>
<feature type="domain" description="RING-type" evidence="9">
    <location>
        <begin position="144"/>
        <end position="197"/>
    </location>
</feature>
<evidence type="ECO:0000256" key="3">
    <source>
        <dbReference type="ARBA" id="ARBA00022679"/>
    </source>
</evidence>
<evidence type="ECO:0000256" key="2">
    <source>
        <dbReference type="ARBA" id="ARBA00012483"/>
    </source>
</evidence>
<dbReference type="Gene3D" id="3.30.40.10">
    <property type="entry name" value="Zinc/RING finger domain, C3HC4 (zinc finger)"/>
    <property type="match status" value="1"/>
</dbReference>
<keyword evidence="12" id="KW-1185">Reference proteome</keyword>
<dbReference type="Pfam" id="PF13639">
    <property type="entry name" value="zf-RING_2"/>
    <property type="match status" value="1"/>
</dbReference>
<dbReference type="GO" id="GO:0008270">
    <property type="term" value="F:zinc ion binding"/>
    <property type="evidence" value="ECO:0007669"/>
    <property type="project" value="UniProtKB-KW"/>
</dbReference>
<proteinExistence type="predicted"/>
<reference evidence="11" key="2">
    <citation type="submission" date="2020-05" db="UniProtKB">
        <authorList>
            <consortium name="EnsemblMetazoa"/>
        </authorList>
    </citation>
    <scope>IDENTIFICATION</scope>
    <source>
        <strain evidence="11">maculatus3</strain>
    </source>
</reference>
<keyword evidence="5 7" id="KW-0863">Zinc-finger</keyword>
<comment type="catalytic activity">
    <reaction evidence="1">
        <text>S-ubiquitinyl-[E2 ubiquitin-conjugating enzyme]-L-cysteine + [acceptor protein]-L-lysine = [E2 ubiquitin-conjugating enzyme]-L-cysteine + N(6)-ubiquitinyl-[acceptor protein]-L-lysine.</text>
        <dbReference type="EC" id="2.3.2.27"/>
    </reaction>
</comment>
<reference evidence="12" key="1">
    <citation type="submission" date="2013-09" db="EMBL/GenBank/DDBJ databases">
        <title>The Genome Sequence of Anopheles maculatus species B.</title>
        <authorList>
            <consortium name="The Broad Institute Genomics Platform"/>
            <person name="Neafsey D.E."/>
            <person name="Besansky N."/>
            <person name="Howell P."/>
            <person name="Walton C."/>
            <person name="Young S.K."/>
            <person name="Zeng Q."/>
            <person name="Gargeya S."/>
            <person name="Fitzgerald M."/>
            <person name="Haas B."/>
            <person name="Abouelleil A."/>
            <person name="Allen A.W."/>
            <person name="Alvarado L."/>
            <person name="Arachchi H.M."/>
            <person name="Berlin A.M."/>
            <person name="Chapman S.B."/>
            <person name="Gainer-Dewar J."/>
            <person name="Goldberg J."/>
            <person name="Griggs A."/>
            <person name="Gujja S."/>
            <person name="Hansen M."/>
            <person name="Howarth C."/>
            <person name="Imamovic A."/>
            <person name="Ireland A."/>
            <person name="Larimer J."/>
            <person name="McCowan C."/>
            <person name="Murphy C."/>
            <person name="Pearson M."/>
            <person name="Poon T.W."/>
            <person name="Priest M."/>
            <person name="Roberts A."/>
            <person name="Saif S."/>
            <person name="Shea T."/>
            <person name="Sisk P."/>
            <person name="Sykes S."/>
            <person name="Wortman J."/>
            <person name="Nusbaum C."/>
            <person name="Birren B."/>
        </authorList>
    </citation>
    <scope>NUCLEOTIDE SEQUENCE [LARGE SCALE GENOMIC DNA]</scope>
    <source>
        <strain evidence="12">maculatus3</strain>
    </source>
</reference>
<feature type="compositionally biased region" description="Basic and acidic residues" evidence="8">
    <location>
        <begin position="17"/>
        <end position="27"/>
    </location>
</feature>
<dbReference type="InterPro" id="IPR017907">
    <property type="entry name" value="Znf_RING_CS"/>
</dbReference>
<accession>A0A182SBD7</accession>
<dbReference type="InterPro" id="IPR045072">
    <property type="entry name" value="MKRN-like"/>
</dbReference>
<evidence type="ECO:0000256" key="1">
    <source>
        <dbReference type="ARBA" id="ARBA00000900"/>
    </source>
</evidence>
<dbReference type="EnsemblMetazoa" id="AMAM003391-RA">
    <property type="protein sequence ID" value="AMAM003391-PA"/>
    <property type="gene ID" value="AMAM003391"/>
</dbReference>
<dbReference type="Proteomes" id="UP000075901">
    <property type="component" value="Unassembled WGS sequence"/>
</dbReference>
<dbReference type="PROSITE" id="PS50089">
    <property type="entry name" value="ZF_RING_2"/>
    <property type="match status" value="1"/>
</dbReference>
<evidence type="ECO:0000259" key="10">
    <source>
        <dbReference type="PROSITE" id="PS50103"/>
    </source>
</evidence>
<dbReference type="SMART" id="SM00184">
    <property type="entry name" value="RING"/>
    <property type="match status" value="1"/>
</dbReference>
<dbReference type="InterPro" id="IPR013083">
    <property type="entry name" value="Znf_RING/FYVE/PHD"/>
</dbReference>
<dbReference type="InterPro" id="IPR000571">
    <property type="entry name" value="Znf_CCCH"/>
</dbReference>
<feature type="region of interest" description="Disordered" evidence="8">
    <location>
        <begin position="1"/>
        <end position="71"/>
    </location>
</feature>
<dbReference type="VEuPathDB" id="VectorBase:AMAM003391"/>